<evidence type="ECO:0000256" key="1">
    <source>
        <dbReference type="ARBA" id="ARBA00022692"/>
    </source>
</evidence>
<keyword evidence="3 6" id="KW-1133">Transmembrane helix</keyword>
<sequence>MSARGVSAQACTQTVGEGTGVLFKLVAFSVSLGIVPIASYFASEKYIWNGNSTFAAITAVVAANVVLVAYIVSSLRDDQAERKAAKPSESRKDR</sequence>
<dbReference type="Pfam" id="PF09446">
    <property type="entry name" value="VMA21"/>
    <property type="match status" value="1"/>
</dbReference>
<evidence type="ECO:0000256" key="2">
    <source>
        <dbReference type="ARBA" id="ARBA00022824"/>
    </source>
</evidence>
<keyword evidence="1 6" id="KW-0812">Transmembrane</keyword>
<dbReference type="OrthoDB" id="160405at2759"/>
<evidence type="ECO:0000313" key="8">
    <source>
        <dbReference type="Proteomes" id="UP000759537"/>
    </source>
</evidence>
<reference evidence="7" key="1">
    <citation type="submission" date="2019-10" db="EMBL/GenBank/DDBJ databases">
        <authorList>
            <consortium name="DOE Joint Genome Institute"/>
            <person name="Kuo A."/>
            <person name="Miyauchi S."/>
            <person name="Kiss E."/>
            <person name="Drula E."/>
            <person name="Kohler A."/>
            <person name="Sanchez-Garcia M."/>
            <person name="Andreopoulos B."/>
            <person name="Barry K.W."/>
            <person name="Bonito G."/>
            <person name="Buee M."/>
            <person name="Carver A."/>
            <person name="Chen C."/>
            <person name="Cichocki N."/>
            <person name="Clum A."/>
            <person name="Culley D."/>
            <person name="Crous P.W."/>
            <person name="Fauchery L."/>
            <person name="Girlanda M."/>
            <person name="Hayes R."/>
            <person name="Keri Z."/>
            <person name="LaButti K."/>
            <person name="Lipzen A."/>
            <person name="Lombard V."/>
            <person name="Magnuson J."/>
            <person name="Maillard F."/>
            <person name="Morin E."/>
            <person name="Murat C."/>
            <person name="Nolan M."/>
            <person name="Ohm R."/>
            <person name="Pangilinan J."/>
            <person name="Pereira M."/>
            <person name="Perotto S."/>
            <person name="Peter M."/>
            <person name="Riley R."/>
            <person name="Sitrit Y."/>
            <person name="Stielow B."/>
            <person name="Szollosi G."/>
            <person name="Zifcakova L."/>
            <person name="Stursova M."/>
            <person name="Spatafora J.W."/>
            <person name="Tedersoo L."/>
            <person name="Vaario L.-M."/>
            <person name="Yamada A."/>
            <person name="Yan M."/>
            <person name="Wang P."/>
            <person name="Xu J."/>
            <person name="Bruns T."/>
            <person name="Baldrian P."/>
            <person name="Vilgalys R."/>
            <person name="Henrissat B."/>
            <person name="Grigoriev I.V."/>
            <person name="Hibbett D."/>
            <person name="Nagy L.G."/>
            <person name="Martin F.M."/>
        </authorList>
    </citation>
    <scope>NUCLEOTIDE SEQUENCE</scope>
    <source>
        <strain evidence="7">Prilba</strain>
    </source>
</reference>
<accession>A0A9P5N2W7</accession>
<feature type="transmembrane region" description="Helical" evidence="6">
    <location>
        <begin position="21"/>
        <end position="42"/>
    </location>
</feature>
<feature type="transmembrane region" description="Helical" evidence="6">
    <location>
        <begin position="54"/>
        <end position="73"/>
    </location>
</feature>
<evidence type="ECO:0000313" key="7">
    <source>
        <dbReference type="EMBL" id="KAF8484958.1"/>
    </source>
</evidence>
<dbReference type="GO" id="GO:0031410">
    <property type="term" value="C:cytoplasmic vesicle"/>
    <property type="evidence" value="ECO:0007669"/>
    <property type="project" value="UniProtKB-KW"/>
</dbReference>
<proteinExistence type="predicted"/>
<protein>
    <recommendedName>
        <fullName evidence="9">Vacuolar ATPase assembly integral membrane protein VMA21</fullName>
    </recommendedName>
</protein>
<evidence type="ECO:0000256" key="3">
    <source>
        <dbReference type="ARBA" id="ARBA00022989"/>
    </source>
</evidence>
<dbReference type="EMBL" id="WHVB01000003">
    <property type="protein sequence ID" value="KAF8484958.1"/>
    <property type="molecule type" value="Genomic_DNA"/>
</dbReference>
<evidence type="ECO:0000256" key="5">
    <source>
        <dbReference type="ARBA" id="ARBA00023329"/>
    </source>
</evidence>
<reference evidence="7" key="2">
    <citation type="journal article" date="2020" name="Nat. Commun.">
        <title>Large-scale genome sequencing of mycorrhizal fungi provides insights into the early evolution of symbiotic traits.</title>
        <authorList>
            <person name="Miyauchi S."/>
            <person name="Kiss E."/>
            <person name="Kuo A."/>
            <person name="Drula E."/>
            <person name="Kohler A."/>
            <person name="Sanchez-Garcia M."/>
            <person name="Morin E."/>
            <person name="Andreopoulos B."/>
            <person name="Barry K.W."/>
            <person name="Bonito G."/>
            <person name="Buee M."/>
            <person name="Carver A."/>
            <person name="Chen C."/>
            <person name="Cichocki N."/>
            <person name="Clum A."/>
            <person name="Culley D."/>
            <person name="Crous P.W."/>
            <person name="Fauchery L."/>
            <person name="Girlanda M."/>
            <person name="Hayes R.D."/>
            <person name="Keri Z."/>
            <person name="LaButti K."/>
            <person name="Lipzen A."/>
            <person name="Lombard V."/>
            <person name="Magnuson J."/>
            <person name="Maillard F."/>
            <person name="Murat C."/>
            <person name="Nolan M."/>
            <person name="Ohm R.A."/>
            <person name="Pangilinan J."/>
            <person name="Pereira M.F."/>
            <person name="Perotto S."/>
            <person name="Peter M."/>
            <person name="Pfister S."/>
            <person name="Riley R."/>
            <person name="Sitrit Y."/>
            <person name="Stielow J.B."/>
            <person name="Szollosi G."/>
            <person name="Zifcakova L."/>
            <person name="Stursova M."/>
            <person name="Spatafora J.W."/>
            <person name="Tedersoo L."/>
            <person name="Vaario L.M."/>
            <person name="Yamada A."/>
            <person name="Yan M."/>
            <person name="Wang P."/>
            <person name="Xu J."/>
            <person name="Bruns T."/>
            <person name="Baldrian P."/>
            <person name="Vilgalys R."/>
            <person name="Dunand C."/>
            <person name="Henrissat B."/>
            <person name="Grigoriev I.V."/>
            <person name="Hibbett D."/>
            <person name="Nagy L.G."/>
            <person name="Martin F.M."/>
        </authorList>
    </citation>
    <scope>NUCLEOTIDE SEQUENCE</scope>
    <source>
        <strain evidence="7">Prilba</strain>
    </source>
</reference>
<keyword evidence="2" id="KW-0256">Endoplasmic reticulum</keyword>
<keyword evidence="4 6" id="KW-0472">Membrane</keyword>
<dbReference type="InterPro" id="IPR019013">
    <property type="entry name" value="Vma21"/>
</dbReference>
<organism evidence="7 8">
    <name type="scientific">Russula ochroleuca</name>
    <dbReference type="NCBI Taxonomy" id="152965"/>
    <lineage>
        <taxon>Eukaryota</taxon>
        <taxon>Fungi</taxon>
        <taxon>Dikarya</taxon>
        <taxon>Basidiomycota</taxon>
        <taxon>Agaricomycotina</taxon>
        <taxon>Agaricomycetes</taxon>
        <taxon>Russulales</taxon>
        <taxon>Russulaceae</taxon>
        <taxon>Russula</taxon>
    </lineage>
</organism>
<keyword evidence="8" id="KW-1185">Reference proteome</keyword>
<dbReference type="GO" id="GO:0070072">
    <property type="term" value="P:vacuolar proton-transporting V-type ATPase complex assembly"/>
    <property type="evidence" value="ECO:0007669"/>
    <property type="project" value="InterPro"/>
</dbReference>
<evidence type="ECO:0000256" key="6">
    <source>
        <dbReference type="SAM" id="Phobius"/>
    </source>
</evidence>
<name>A0A9P5N2W7_9AGAM</name>
<comment type="caution">
    <text evidence="7">The sequence shown here is derived from an EMBL/GenBank/DDBJ whole genome shotgun (WGS) entry which is preliminary data.</text>
</comment>
<evidence type="ECO:0000256" key="4">
    <source>
        <dbReference type="ARBA" id="ARBA00023136"/>
    </source>
</evidence>
<gene>
    <name evidence="7" type="ORF">DFH94DRAFT_689317</name>
</gene>
<keyword evidence="5" id="KW-0968">Cytoplasmic vesicle</keyword>
<evidence type="ECO:0008006" key="9">
    <source>
        <dbReference type="Google" id="ProtNLM"/>
    </source>
</evidence>
<dbReference type="AlphaFoldDB" id="A0A9P5N2W7"/>
<dbReference type="Proteomes" id="UP000759537">
    <property type="component" value="Unassembled WGS sequence"/>
</dbReference>